<dbReference type="GeneID" id="9522933"/>
<evidence type="ECO:0000313" key="12">
    <source>
        <dbReference type="Proteomes" id="UP000008866"/>
    </source>
</evidence>
<dbReference type="eggNOG" id="KOG2754">
    <property type="taxonomic scope" value="Eukaryota"/>
</dbReference>
<dbReference type="RefSeq" id="XP_003012858.1">
    <property type="nucleotide sequence ID" value="XM_003012812.1"/>
</dbReference>
<reference evidence="12" key="1">
    <citation type="journal article" date="2011" name="Genome Biol.">
        <title>Comparative and functional genomics provide insights into the pathogenicity of dermatophytic fungi.</title>
        <authorList>
            <person name="Burmester A."/>
            <person name="Shelest E."/>
            <person name="Gloeckner G."/>
            <person name="Heddergott C."/>
            <person name="Schindler S."/>
            <person name="Staib P."/>
            <person name="Heidel A."/>
            <person name="Felder M."/>
            <person name="Petzold A."/>
            <person name="Szafranski K."/>
            <person name="Feuermann M."/>
            <person name="Pedruzzi I."/>
            <person name="Priebe S."/>
            <person name="Groth M."/>
            <person name="Winkler R."/>
            <person name="Li W."/>
            <person name="Kniemeyer O."/>
            <person name="Schroeckh V."/>
            <person name="Hertweck C."/>
            <person name="Hube B."/>
            <person name="White T.C."/>
            <person name="Platzer M."/>
            <person name="Guthke R."/>
            <person name="Heitman J."/>
            <person name="Woestemeyer J."/>
            <person name="Zipfel P.F."/>
            <person name="Monod M."/>
            <person name="Brakhage A.A."/>
        </authorList>
    </citation>
    <scope>NUCLEOTIDE SEQUENCE [LARGE SCALE GENOMIC DNA]</scope>
    <source>
        <strain evidence="12">ATCC MYA-4681 / CBS 112371</strain>
    </source>
</reference>
<dbReference type="EMBL" id="ABSU01000016">
    <property type="protein sequence ID" value="EFE32218.1"/>
    <property type="molecule type" value="Genomic_DNA"/>
</dbReference>
<name>D4AXH5_ARTBC</name>
<keyword evidence="12" id="KW-1185">Reference proteome</keyword>
<comment type="pathway">
    <text evidence="2 8">Protein modification; protein glycosylation.</text>
</comment>
<feature type="transmembrane region" description="Helical" evidence="8">
    <location>
        <begin position="434"/>
        <end position="458"/>
    </location>
</feature>
<keyword evidence="7 8" id="KW-0472">Membrane</keyword>
<dbReference type="InterPro" id="IPR055459">
    <property type="entry name" value="OST48_MD"/>
</dbReference>
<gene>
    <name evidence="11" type="ORF">ARB_00740</name>
</gene>
<feature type="chain" id="PRO_5005126451" description="Dolichyl-diphosphooligosaccharide--protein glycosyltransferase subunit WBP1" evidence="8">
    <location>
        <begin position="20"/>
        <end position="470"/>
    </location>
</feature>
<organism evidence="11 12">
    <name type="scientific">Arthroderma benhamiae (strain ATCC MYA-4681 / CBS 112371)</name>
    <name type="common">Trichophyton mentagrophytes</name>
    <dbReference type="NCBI Taxonomy" id="663331"/>
    <lineage>
        <taxon>Eukaryota</taxon>
        <taxon>Fungi</taxon>
        <taxon>Dikarya</taxon>
        <taxon>Ascomycota</taxon>
        <taxon>Pezizomycotina</taxon>
        <taxon>Eurotiomycetes</taxon>
        <taxon>Eurotiomycetidae</taxon>
        <taxon>Onygenales</taxon>
        <taxon>Arthrodermataceae</taxon>
        <taxon>Trichophyton</taxon>
    </lineage>
</organism>
<evidence type="ECO:0000256" key="7">
    <source>
        <dbReference type="ARBA" id="ARBA00023136"/>
    </source>
</evidence>
<dbReference type="InterPro" id="IPR005013">
    <property type="entry name" value="DDOST_48_kDa_subunit"/>
</dbReference>
<evidence type="ECO:0000256" key="3">
    <source>
        <dbReference type="ARBA" id="ARBA00008743"/>
    </source>
</evidence>
<evidence type="ECO:0000256" key="1">
    <source>
        <dbReference type="ARBA" id="ARBA00004479"/>
    </source>
</evidence>
<comment type="function">
    <text evidence="8">Subunit of the oligosaccharyl transferase (OST) complex that catalyzes the initial transfer of a defined glycan (Glc(3)Man(9)GlcNAc(2) in eukaryotes) from the lipid carrier dolichol-pyrophosphate to an asparagine residue within an Asn-X-Ser/Thr consensus motif in nascent polypeptide chains, the first step in protein N-glycosylation. N-glycosylation occurs cotranslationally and the complex associates with the Sec61 complex at the channel-forming translocon complex that mediates protein translocation across the endoplasmic reticulum (ER).</text>
</comment>
<evidence type="ECO:0000256" key="4">
    <source>
        <dbReference type="ARBA" id="ARBA00022692"/>
    </source>
</evidence>
<accession>D4AXH5</accession>
<evidence type="ECO:0000256" key="5">
    <source>
        <dbReference type="ARBA" id="ARBA00022824"/>
    </source>
</evidence>
<dbReference type="Pfam" id="PF03345">
    <property type="entry name" value="OST48_N"/>
    <property type="match status" value="1"/>
</dbReference>
<dbReference type="InterPro" id="IPR055457">
    <property type="entry name" value="OST48_N"/>
</dbReference>
<evidence type="ECO:0000256" key="8">
    <source>
        <dbReference type="RuleBase" id="RU361142"/>
    </source>
</evidence>
<dbReference type="AlphaFoldDB" id="D4AXH5"/>
<evidence type="ECO:0000259" key="10">
    <source>
        <dbReference type="Pfam" id="PF23358"/>
    </source>
</evidence>
<dbReference type="KEGG" id="abe:ARB_00740"/>
<dbReference type="STRING" id="663331.D4AXH5"/>
<proteinExistence type="inferred from homology"/>
<evidence type="ECO:0000313" key="11">
    <source>
        <dbReference type="EMBL" id="EFE32218.1"/>
    </source>
</evidence>
<dbReference type="GO" id="GO:0018279">
    <property type="term" value="P:protein N-linked glycosylation via asparagine"/>
    <property type="evidence" value="ECO:0007669"/>
    <property type="project" value="UniProtKB-UniRule"/>
</dbReference>
<comment type="subunit">
    <text evidence="8">Component of the oligosaccharyltransferase (OST) complex.</text>
</comment>
<protein>
    <recommendedName>
        <fullName evidence="8">Dolichyl-diphosphooligosaccharide--protein glycosyltransferase subunit WBP1</fullName>
        <shortName evidence="8">Oligosaccharyl transferase subunit WBP1</shortName>
    </recommendedName>
</protein>
<comment type="caution">
    <text evidence="11">The sequence shown here is derived from an EMBL/GenBank/DDBJ whole genome shotgun (WGS) entry which is preliminary data.</text>
</comment>
<evidence type="ECO:0000256" key="6">
    <source>
        <dbReference type="ARBA" id="ARBA00022989"/>
    </source>
</evidence>
<feature type="signal peptide" evidence="8">
    <location>
        <begin position="1"/>
        <end position="19"/>
    </location>
</feature>
<feature type="domain" description="OST48 N-terminal" evidence="9">
    <location>
        <begin position="26"/>
        <end position="289"/>
    </location>
</feature>
<dbReference type="PANTHER" id="PTHR10830">
    <property type="entry name" value="DOLICHYL-DIPHOSPHOOLIGOSACCHARIDE--PROTEIN GLYCOSYLTRANSFERASE 48 KDA SUBUNIT"/>
    <property type="match status" value="1"/>
</dbReference>
<dbReference type="Pfam" id="PF23358">
    <property type="entry name" value="OST48_MD"/>
    <property type="match status" value="1"/>
</dbReference>
<keyword evidence="5 8" id="KW-0256">Endoplasmic reticulum</keyword>
<comment type="subcellular location">
    <subcellularLocation>
        <location evidence="8">Endoplasmic reticulum membrane</location>
        <topology evidence="8">Single-pass type I membrane protein</topology>
    </subcellularLocation>
    <subcellularLocation>
        <location evidence="1">Membrane</location>
        <topology evidence="1">Single-pass type I membrane protein</topology>
    </subcellularLocation>
</comment>
<keyword evidence="8" id="KW-0732">Signal</keyword>
<comment type="similarity">
    <text evidence="3 8">Belongs to the DDOST 48 kDa subunit family.</text>
</comment>
<keyword evidence="6 8" id="KW-1133">Transmembrane helix</keyword>
<dbReference type="GO" id="GO:0008250">
    <property type="term" value="C:oligosaccharyltransferase complex"/>
    <property type="evidence" value="ECO:0007669"/>
    <property type="project" value="TreeGrafter"/>
</dbReference>
<dbReference type="PANTHER" id="PTHR10830:SF0">
    <property type="entry name" value="DOLICHYL-DIPHOSPHOOLIGOSACCHARIDE--PROTEIN GLYCOSYLTRANSFERASE 48 KDA SUBUNIT"/>
    <property type="match status" value="1"/>
</dbReference>
<evidence type="ECO:0000256" key="2">
    <source>
        <dbReference type="ARBA" id="ARBA00004922"/>
    </source>
</evidence>
<dbReference type="UniPathway" id="UPA00378"/>
<dbReference type="HOGENOM" id="CLU_031804_1_0_1"/>
<evidence type="ECO:0000259" key="9">
    <source>
        <dbReference type="Pfam" id="PF03345"/>
    </source>
</evidence>
<keyword evidence="4 8" id="KW-0812">Transmembrane</keyword>
<dbReference type="OMA" id="AHDEYPR"/>
<sequence length="470" mass="52943">MKWLLTFLCLSIYSAAVYAVSSTGNRLLVVQEDETERDLFSTFWADLESRGYKLTFESPKNTKLSLYHLGARAYDHLILLPPKSKGAAWQLRLGPSLTPKALLDFVNDNGNILVALSGGAPTPNGVSSLLLELDIHLSPDRAPIVVDHFNYDTISSAEKHNVLLLPRPERLRPDTKPFFNGEGILALPNVAGQSLGNNSPLLAPIIRAPATAYSYDKRDDDQSIDQKLPTGSQLALATAMQARNSARVTVLGSVDSLKDEWFNAKVQAPKGEKVETANKQFAQQLTAWTFQETGVVKVTRVEHHLNEKGDIESGPKELNPSIYRIKNDVTFTIELSEYSYDQWIPYWTAEEDAIQLEFTMLSPFHRLNLQPVDRTEHAAIYRTSFTLPDQHGIFSFRVNYKRPFITNIEEKHEVTVRHFAHDEWPRNWSISGGWVWIAGLWSVIGGFLAFVMVWLYSAPPMKSSDSKKEQ</sequence>
<feature type="domain" description="OST48 middle" evidence="10">
    <location>
        <begin position="318"/>
        <end position="457"/>
    </location>
</feature>
<dbReference type="Proteomes" id="UP000008866">
    <property type="component" value="Unassembled WGS sequence"/>
</dbReference>